<organism evidence="3 4">
    <name type="scientific">Staphylococcus arlettae</name>
    <dbReference type="NCBI Taxonomy" id="29378"/>
    <lineage>
        <taxon>Bacteria</taxon>
        <taxon>Bacillati</taxon>
        <taxon>Bacillota</taxon>
        <taxon>Bacilli</taxon>
        <taxon>Bacillales</taxon>
        <taxon>Staphylococcaceae</taxon>
        <taxon>Staphylococcus</taxon>
    </lineage>
</organism>
<feature type="active site" evidence="1">
    <location>
        <position position="47"/>
    </location>
</feature>
<sequence length="286" mass="31947">MKYLNFKQVDVFPNEAFKGNPVAVIFDADDLTSEQMKDIASWTNLSETTFVCKPEDENADYKLRIFTPNNELPFAGHPTIGSSFAILQNGLVPKNKNYLVQECGVGLVKIDFTEDKTYFSLPEPKISELQDRQFDGIIDSLGIKKSDVVHSKNINIGAEWLTLELKNASIVKNIEPNFKLMEQYIYEGTTGVTIFGKNKEDKDTTFEVRSFAPKEGVDEDPVCGSGNGCVAVMNDLYGLLEEKEFSNSQGECINRNGRVYIKKENVLKLGGVSKIMIDGTIAIEKQ</sequence>
<dbReference type="EC" id="5.3.3.17" evidence="3"/>
<dbReference type="Proteomes" id="UP000254956">
    <property type="component" value="Unassembled WGS sequence"/>
</dbReference>
<accession>A0A380CDW2</accession>
<dbReference type="PANTHER" id="PTHR13774">
    <property type="entry name" value="PHENAZINE BIOSYNTHESIS PROTEIN"/>
    <property type="match status" value="1"/>
</dbReference>
<dbReference type="PANTHER" id="PTHR13774:SF32">
    <property type="entry name" value="ANTISENSE-ENHANCING SEQUENCE 1"/>
    <property type="match status" value="1"/>
</dbReference>
<evidence type="ECO:0000313" key="5">
    <source>
        <dbReference type="Proteomes" id="UP000321598"/>
    </source>
</evidence>
<evidence type="ECO:0000256" key="1">
    <source>
        <dbReference type="PIRSR" id="PIRSR016184-1"/>
    </source>
</evidence>
<dbReference type="PIRSF" id="PIRSF016184">
    <property type="entry name" value="PhzC_PhzF"/>
    <property type="match status" value="1"/>
</dbReference>
<protein>
    <submittedName>
        <fullName evidence="2">Phenazine biosynthesis protein PhzF</fullName>
    </submittedName>
    <submittedName>
        <fullName evidence="3">Phenazine biosynthesis, PhzF family protein</fullName>
        <ecNumber evidence="3">5.3.3.17</ecNumber>
    </submittedName>
</protein>
<dbReference type="NCBIfam" id="TIGR00654">
    <property type="entry name" value="PhzF_family"/>
    <property type="match status" value="1"/>
</dbReference>
<dbReference type="Pfam" id="PF02567">
    <property type="entry name" value="PhzC-PhzF"/>
    <property type="match status" value="1"/>
</dbReference>
<dbReference type="EMBL" id="UGZE01000001">
    <property type="protein sequence ID" value="SUJ17029.1"/>
    <property type="molecule type" value="Genomic_DNA"/>
</dbReference>
<dbReference type="AlphaFoldDB" id="A0A380CDW2"/>
<dbReference type="Proteomes" id="UP000321598">
    <property type="component" value="Unassembled WGS sequence"/>
</dbReference>
<dbReference type="GO" id="GO:0102943">
    <property type="term" value="F:trans-2,3-dihydro-3-hydroxy-anthranilate isomerase activity"/>
    <property type="evidence" value="ECO:0007669"/>
    <property type="project" value="UniProtKB-EC"/>
</dbReference>
<reference evidence="3 4" key="1">
    <citation type="submission" date="2018-06" db="EMBL/GenBank/DDBJ databases">
        <authorList>
            <consortium name="Pathogen Informatics"/>
            <person name="Doyle S."/>
        </authorList>
    </citation>
    <scope>NUCLEOTIDE SEQUENCE [LARGE SCALE GENOMIC DNA]</scope>
    <source>
        <strain evidence="3 4">NCTC12413</strain>
    </source>
</reference>
<evidence type="ECO:0000313" key="2">
    <source>
        <dbReference type="EMBL" id="GEQ00777.1"/>
    </source>
</evidence>
<dbReference type="InterPro" id="IPR003719">
    <property type="entry name" value="Phenazine_PhzF-like"/>
</dbReference>
<evidence type="ECO:0000313" key="3">
    <source>
        <dbReference type="EMBL" id="SUJ17029.1"/>
    </source>
</evidence>
<keyword evidence="5" id="KW-1185">Reference proteome</keyword>
<name>A0A380CDW2_9STAP</name>
<dbReference type="GeneID" id="97287397"/>
<gene>
    <name evidence="3" type="primary">phzF</name>
    <name evidence="3" type="ORF">NCTC12413_01109</name>
    <name evidence="2" type="ORF">SAR03_18140</name>
</gene>
<dbReference type="EMBL" id="BKAV01000021">
    <property type="protein sequence ID" value="GEQ00777.1"/>
    <property type="molecule type" value="Genomic_DNA"/>
</dbReference>
<dbReference type="OrthoDB" id="9788221at2"/>
<dbReference type="SUPFAM" id="SSF54506">
    <property type="entry name" value="Diaminopimelate epimerase-like"/>
    <property type="match status" value="1"/>
</dbReference>
<dbReference type="Gene3D" id="3.10.310.10">
    <property type="entry name" value="Diaminopimelate Epimerase, Chain A, domain 1"/>
    <property type="match status" value="2"/>
</dbReference>
<dbReference type="RefSeq" id="WP_002510539.1">
    <property type="nucleotide sequence ID" value="NZ_AP019698.1"/>
</dbReference>
<keyword evidence="3" id="KW-0413">Isomerase</keyword>
<reference evidence="2 5" key="2">
    <citation type="submission" date="2019-07" db="EMBL/GenBank/DDBJ databases">
        <title>Whole genome shotgun sequence of Staphylococcus arlettae NBRC 109765.</title>
        <authorList>
            <person name="Hosoyama A."/>
            <person name="Uohara A."/>
            <person name="Ohji S."/>
            <person name="Ichikawa N."/>
        </authorList>
    </citation>
    <scope>NUCLEOTIDE SEQUENCE [LARGE SCALE GENOMIC DNA]</scope>
    <source>
        <strain evidence="2 5">NBRC 109765</strain>
    </source>
</reference>
<proteinExistence type="predicted"/>
<dbReference type="GO" id="GO:0005737">
    <property type="term" value="C:cytoplasm"/>
    <property type="evidence" value="ECO:0007669"/>
    <property type="project" value="TreeGrafter"/>
</dbReference>
<evidence type="ECO:0000313" key="4">
    <source>
        <dbReference type="Proteomes" id="UP000254956"/>
    </source>
</evidence>